<proteinExistence type="predicted"/>
<reference evidence="1" key="1">
    <citation type="journal article" date="2013" name="BMC Genomics">
        <title>Unscrambling butterfly oogenesis.</title>
        <authorList>
            <person name="Carter J.M."/>
            <person name="Baker S.C."/>
            <person name="Pink R."/>
            <person name="Carter D.R."/>
            <person name="Collins A."/>
            <person name="Tomlin J."/>
            <person name="Gibbs M."/>
            <person name="Breuker C.J."/>
        </authorList>
    </citation>
    <scope>NUCLEOTIDE SEQUENCE</scope>
    <source>
        <tissue evidence="1">Ovary</tissue>
    </source>
</reference>
<reference evidence="1" key="2">
    <citation type="submission" date="2013-05" db="EMBL/GenBank/DDBJ databases">
        <authorList>
            <person name="Carter J.-M."/>
            <person name="Baker S.C."/>
            <person name="Pink R."/>
            <person name="Carter D.R.F."/>
            <person name="Collins A."/>
            <person name="Tomlin J."/>
            <person name="Gibbs M."/>
            <person name="Breuker C.J."/>
        </authorList>
    </citation>
    <scope>NUCLEOTIDE SEQUENCE</scope>
    <source>
        <tissue evidence="1">Ovary</tissue>
    </source>
</reference>
<evidence type="ECO:0000313" key="1">
    <source>
        <dbReference type="EMBL" id="JAA80886.1"/>
    </source>
</evidence>
<protein>
    <submittedName>
        <fullName evidence="1">Uncharacterized protein</fullName>
    </submittedName>
</protein>
<dbReference type="AlphaFoldDB" id="S4NQ54"/>
<dbReference type="EMBL" id="GAIX01011674">
    <property type="protein sequence ID" value="JAA80886.1"/>
    <property type="molecule type" value="Transcribed_RNA"/>
</dbReference>
<sequence>MVVYCIYTISLANCMKLSAPIISKKKRKSRTCKVGFTRATMTRFIGCSYIGRRIALNRMCRSVYMCSTPMGMHSRLLFS</sequence>
<name>S4NQ54_9NEOP</name>
<organism evidence="1">
    <name type="scientific">Pararge aegeria</name>
    <name type="common">speckled wood butterfly</name>
    <dbReference type="NCBI Taxonomy" id="116150"/>
    <lineage>
        <taxon>Eukaryota</taxon>
        <taxon>Metazoa</taxon>
        <taxon>Ecdysozoa</taxon>
        <taxon>Arthropoda</taxon>
        <taxon>Hexapoda</taxon>
        <taxon>Insecta</taxon>
        <taxon>Pterygota</taxon>
        <taxon>Neoptera</taxon>
        <taxon>Endopterygota</taxon>
        <taxon>Lepidoptera</taxon>
        <taxon>Glossata</taxon>
        <taxon>Ditrysia</taxon>
        <taxon>Papilionoidea</taxon>
        <taxon>Nymphalidae</taxon>
        <taxon>Satyrinae</taxon>
        <taxon>Satyrini</taxon>
        <taxon>Parargina</taxon>
        <taxon>Pararge</taxon>
    </lineage>
</organism>
<accession>S4NQ54</accession>